<dbReference type="Proteomes" id="UP000613002">
    <property type="component" value="Unassembled WGS sequence"/>
</dbReference>
<evidence type="ECO:0000313" key="1">
    <source>
        <dbReference type="EMBL" id="MBB3869788.1"/>
    </source>
</evidence>
<organism evidence="1 2">
    <name type="scientific">Parageobacillus toebii NBRC 107807</name>
    <dbReference type="NCBI Taxonomy" id="1223503"/>
    <lineage>
        <taxon>Bacteria</taxon>
        <taxon>Bacillati</taxon>
        <taxon>Bacillota</taxon>
        <taxon>Bacilli</taxon>
        <taxon>Bacillales</taxon>
        <taxon>Anoxybacillaceae</taxon>
        <taxon>Parageobacillus</taxon>
    </lineage>
</organism>
<evidence type="ECO:0000313" key="2">
    <source>
        <dbReference type="Proteomes" id="UP000613002"/>
    </source>
</evidence>
<gene>
    <name evidence="1" type="ORF">HNR78_002685</name>
</gene>
<dbReference type="RefSeq" id="WP_221215263.1">
    <property type="nucleotide sequence ID" value="NZ_BDAQ01000010.1"/>
</dbReference>
<dbReference type="AlphaFoldDB" id="A0AA89T5A3"/>
<dbReference type="EMBL" id="JACICZ010000011">
    <property type="protein sequence ID" value="MBB3869788.1"/>
    <property type="molecule type" value="Genomic_DNA"/>
</dbReference>
<keyword evidence="2" id="KW-1185">Reference proteome</keyword>
<protein>
    <submittedName>
        <fullName evidence="1">Uncharacterized protein</fullName>
    </submittedName>
</protein>
<accession>A0AA89T5A3</accession>
<name>A0AA89T5A3_9BACL</name>
<reference evidence="1 2" key="1">
    <citation type="submission" date="2020-08" db="EMBL/GenBank/DDBJ databases">
        <title>Genomic Encyclopedia of Type Strains, Phase IV (KMG-IV): sequencing the most valuable type-strain genomes for metagenomic binning, comparative biology and taxonomic classification.</title>
        <authorList>
            <person name="Goeker M."/>
        </authorList>
    </citation>
    <scope>NUCLEOTIDE SEQUENCE [LARGE SCALE GENOMIC DNA]</scope>
    <source>
        <strain evidence="1 2">DSM 14590</strain>
    </source>
</reference>
<comment type="caution">
    <text evidence="1">The sequence shown here is derived from an EMBL/GenBank/DDBJ whole genome shotgun (WGS) entry which is preliminary data.</text>
</comment>
<sequence>MESIEKEVKRSAYETMIDCLKSYQVQGKKAIEEFQHGICAFYRANDKLVLCQENGHVKQRKITELCSCFSLIIVICCLNSHGDRVVFTFV</sequence>
<proteinExistence type="predicted"/>